<proteinExistence type="predicted"/>
<sequence length="384" mass="43628">MPAHSDEDTPADSPVTLKRRIAALEERNAELLSKTTRKSADRYPYHGRGIRRLVTLADSIEDLIGEHDRRANLSDTEDDAVVHTDEENRVYRCYQQLLRWVPAIRKIVNSETDPFELALVYGRLTKAADGARGEDASHLKQAIIPWLPTNEGEPKITRDKSGRGFYSNITGKLLCPVDYDWEDADTKANIRCYHPDYLVTALSWPAFLYQDNKHNPNKPLDGLFRGSLLLKAFKYIFMSPSSVSETLSDDEEQPRKKPKGSGDRRTRSSNAALLGMKSVQPRALAYVAVQVRFALSSCGSWRIMDEDFNYADFYNNIVNYFELPPNPEAKAAIEDLVFWWNQKVFGRSNVSIYRPQKANELSVATSYARRTRARSTQLPSSSRA</sequence>
<protein>
    <submittedName>
        <fullName evidence="1">Uncharacterized protein</fullName>
    </submittedName>
</protein>
<dbReference type="EMBL" id="MU267896">
    <property type="protein sequence ID" value="KAH7907532.1"/>
    <property type="molecule type" value="Genomic_DNA"/>
</dbReference>
<name>A0ACB8A439_9AGAM</name>
<reference evidence="1" key="1">
    <citation type="journal article" date="2021" name="New Phytol.">
        <title>Evolutionary innovations through gain and loss of genes in the ectomycorrhizal Boletales.</title>
        <authorList>
            <person name="Wu G."/>
            <person name="Miyauchi S."/>
            <person name="Morin E."/>
            <person name="Kuo A."/>
            <person name="Drula E."/>
            <person name="Varga T."/>
            <person name="Kohler A."/>
            <person name="Feng B."/>
            <person name="Cao Y."/>
            <person name="Lipzen A."/>
            <person name="Daum C."/>
            <person name="Hundley H."/>
            <person name="Pangilinan J."/>
            <person name="Johnson J."/>
            <person name="Barry K."/>
            <person name="LaButti K."/>
            <person name="Ng V."/>
            <person name="Ahrendt S."/>
            <person name="Min B."/>
            <person name="Choi I.G."/>
            <person name="Park H."/>
            <person name="Plett J.M."/>
            <person name="Magnuson J."/>
            <person name="Spatafora J.W."/>
            <person name="Nagy L.G."/>
            <person name="Henrissat B."/>
            <person name="Grigoriev I.V."/>
            <person name="Yang Z.L."/>
            <person name="Xu J."/>
            <person name="Martin F.M."/>
        </authorList>
    </citation>
    <scope>NUCLEOTIDE SEQUENCE</scope>
    <source>
        <strain evidence="1">ATCC 28755</strain>
    </source>
</reference>
<dbReference type="Proteomes" id="UP000790377">
    <property type="component" value="Unassembled WGS sequence"/>
</dbReference>
<evidence type="ECO:0000313" key="1">
    <source>
        <dbReference type="EMBL" id="KAH7907532.1"/>
    </source>
</evidence>
<organism evidence="1 2">
    <name type="scientific">Hygrophoropsis aurantiaca</name>
    <dbReference type="NCBI Taxonomy" id="72124"/>
    <lineage>
        <taxon>Eukaryota</taxon>
        <taxon>Fungi</taxon>
        <taxon>Dikarya</taxon>
        <taxon>Basidiomycota</taxon>
        <taxon>Agaricomycotina</taxon>
        <taxon>Agaricomycetes</taxon>
        <taxon>Agaricomycetidae</taxon>
        <taxon>Boletales</taxon>
        <taxon>Coniophorineae</taxon>
        <taxon>Hygrophoropsidaceae</taxon>
        <taxon>Hygrophoropsis</taxon>
    </lineage>
</organism>
<evidence type="ECO:0000313" key="2">
    <source>
        <dbReference type="Proteomes" id="UP000790377"/>
    </source>
</evidence>
<gene>
    <name evidence="1" type="ORF">BJ138DRAFT_1116620</name>
</gene>
<comment type="caution">
    <text evidence="1">The sequence shown here is derived from an EMBL/GenBank/DDBJ whole genome shotgun (WGS) entry which is preliminary data.</text>
</comment>
<keyword evidence="2" id="KW-1185">Reference proteome</keyword>
<accession>A0ACB8A439</accession>